<dbReference type="SUPFAM" id="SSF48452">
    <property type="entry name" value="TPR-like"/>
    <property type="match status" value="1"/>
</dbReference>
<evidence type="ECO:0000313" key="3">
    <source>
        <dbReference type="EMBL" id="VAW04457.1"/>
    </source>
</evidence>
<dbReference type="InterPro" id="IPR011990">
    <property type="entry name" value="TPR-like_helical_dom_sf"/>
</dbReference>
<dbReference type="GO" id="GO:0009279">
    <property type="term" value="C:cell outer membrane"/>
    <property type="evidence" value="ECO:0007669"/>
    <property type="project" value="TreeGrafter"/>
</dbReference>
<dbReference type="EMBL" id="UOEG01000274">
    <property type="protein sequence ID" value="VAW04457.1"/>
    <property type="molecule type" value="Genomic_DNA"/>
</dbReference>
<keyword evidence="1" id="KW-0677">Repeat</keyword>
<dbReference type="Gene3D" id="1.25.40.10">
    <property type="entry name" value="Tetratricopeptide repeat domain"/>
    <property type="match status" value="1"/>
</dbReference>
<protein>
    <submittedName>
        <fullName evidence="3">TPR domain protein</fullName>
    </submittedName>
</protein>
<organism evidence="3">
    <name type="scientific">hydrothermal vent metagenome</name>
    <dbReference type="NCBI Taxonomy" id="652676"/>
    <lineage>
        <taxon>unclassified sequences</taxon>
        <taxon>metagenomes</taxon>
        <taxon>ecological metagenomes</taxon>
    </lineage>
</organism>
<accession>A0A3B0STN3</accession>
<dbReference type="SMART" id="SM00028">
    <property type="entry name" value="TPR"/>
    <property type="match status" value="3"/>
</dbReference>
<dbReference type="PANTHER" id="PTHR44858:SF1">
    <property type="entry name" value="UDP-N-ACETYLGLUCOSAMINE--PEPTIDE N-ACETYLGLUCOSAMINYLTRANSFERASE SPINDLY-RELATED"/>
    <property type="match status" value="1"/>
</dbReference>
<dbReference type="InterPro" id="IPR019734">
    <property type="entry name" value="TPR_rpt"/>
</dbReference>
<gene>
    <name evidence="3" type="ORF">MNBD_ALPHA07-2220</name>
</gene>
<dbReference type="AlphaFoldDB" id="A0A3B0STN3"/>
<evidence type="ECO:0000256" key="1">
    <source>
        <dbReference type="ARBA" id="ARBA00022737"/>
    </source>
</evidence>
<reference evidence="3" key="1">
    <citation type="submission" date="2018-06" db="EMBL/GenBank/DDBJ databases">
        <authorList>
            <person name="Zhirakovskaya E."/>
        </authorList>
    </citation>
    <scope>NUCLEOTIDE SEQUENCE</scope>
</reference>
<dbReference type="PANTHER" id="PTHR44858">
    <property type="entry name" value="TETRATRICOPEPTIDE REPEAT PROTEIN 6"/>
    <property type="match status" value="1"/>
</dbReference>
<sequence>MAMAMLSLPATADELAKLDPLFEQLKQAESADASRIAREINMELSKSGSPAMDLLLKRGQDALDAGDIQAAIGHLTALTDHAPNFAEGWYVRSLAYVQAGLYGPALADLEQTLALRPRHFRAIFGLGVIFEELDQPEQALEAYEKAQAIYPNFEGIKEFIDRLSLEMDGENI</sequence>
<evidence type="ECO:0000256" key="2">
    <source>
        <dbReference type="ARBA" id="ARBA00022803"/>
    </source>
</evidence>
<dbReference type="GO" id="GO:0046813">
    <property type="term" value="P:receptor-mediated virion attachment to host cell"/>
    <property type="evidence" value="ECO:0007669"/>
    <property type="project" value="TreeGrafter"/>
</dbReference>
<dbReference type="InterPro" id="IPR050498">
    <property type="entry name" value="Ycf3"/>
</dbReference>
<keyword evidence="2" id="KW-0802">TPR repeat</keyword>
<name>A0A3B0STN3_9ZZZZ</name>
<proteinExistence type="predicted"/>
<dbReference type="PROSITE" id="PS50005">
    <property type="entry name" value="TPR"/>
    <property type="match status" value="2"/>
</dbReference>
<dbReference type="Pfam" id="PF13432">
    <property type="entry name" value="TPR_16"/>
    <property type="match status" value="1"/>
</dbReference>